<evidence type="ECO:0000313" key="3">
    <source>
        <dbReference type="EMBL" id="CDI41082.1"/>
    </source>
</evidence>
<dbReference type="EMBL" id="HF563609">
    <property type="protein sequence ID" value="CDI41082.1"/>
    <property type="molecule type" value="Genomic_DNA"/>
</dbReference>
<evidence type="ECO:0000259" key="2">
    <source>
        <dbReference type="Pfam" id="PF09648"/>
    </source>
</evidence>
<name>U4QDQ2_TEPAE</name>
<evidence type="ECO:0000256" key="1">
    <source>
        <dbReference type="SAM" id="Phobius"/>
    </source>
</evidence>
<protein>
    <recommendedName>
        <fullName evidence="2">Regulatory protein YycH-like domain-containing protein</fullName>
    </recommendedName>
</protein>
<organism evidence="3 4">
    <name type="scientific">Tepidanaerobacter acetatoxydans (strain DSM 21804 / JCM 16047 / Re1)</name>
    <dbReference type="NCBI Taxonomy" id="1209989"/>
    <lineage>
        <taxon>Bacteria</taxon>
        <taxon>Bacillati</taxon>
        <taxon>Bacillota</taxon>
        <taxon>Clostridia</taxon>
        <taxon>Thermosediminibacterales</taxon>
        <taxon>Tepidanaerobacteraceae</taxon>
        <taxon>Tepidanaerobacter</taxon>
    </lineage>
</organism>
<dbReference type="Proteomes" id="UP000010802">
    <property type="component" value="Chromosome"/>
</dbReference>
<keyword evidence="1" id="KW-1133">Transmembrane helix</keyword>
<proteinExistence type="predicted"/>
<reference evidence="4" key="1">
    <citation type="journal article" date="2013" name="Genome Announc.">
        <title>First genome sequence of a syntrophic acetate-oxidizing bacterium, Tepidanaerobacter acetatoxydans strain Re1.</title>
        <authorList>
            <person name="Manzoor S."/>
            <person name="Bongcam-Rudloff E."/>
            <person name="Schnurer A."/>
            <person name="Muller B."/>
        </authorList>
    </citation>
    <scope>NUCLEOTIDE SEQUENCE [LARGE SCALE GENOMIC DNA]</scope>
    <source>
        <strain evidence="4">Re1</strain>
    </source>
</reference>
<accession>U4QDQ2</accession>
<sequence>MIFLEWKKAITILVVSFILLNIFLVFNLWFKEKPMAEFELTSGQQSEIKQYLMERGVILKVDDLKEGRPQSLLEVSFQKVDEKKALESFFGKKALPQVNKTQDGRMYTFEKQQLIITDNGFITYFNNEDQIIWPNLTKEQAENEAANFIKNHGNMPANAVLDKVTYDDKSQGYLLEYVRYHDNFFIDNSYVTMLVTPSGIKTYYQCWLKPLGYVGKKRGVISPLTAIMRVINEVQAENQISITRVQQGYYSKLYDANRWQVAPVWKIELNDGDIYYVNAYTGEMEQ</sequence>
<dbReference type="Gene3D" id="2.40.128.690">
    <property type="entry name" value="YycH protein, domain 3-like"/>
    <property type="match status" value="1"/>
</dbReference>
<feature type="domain" description="Regulatory protein YycH-like" evidence="2">
    <location>
        <begin position="40"/>
        <end position="280"/>
    </location>
</feature>
<feature type="transmembrane region" description="Helical" evidence="1">
    <location>
        <begin position="12"/>
        <end position="30"/>
    </location>
</feature>
<dbReference type="GO" id="GO:0016020">
    <property type="term" value="C:membrane"/>
    <property type="evidence" value="ECO:0007669"/>
    <property type="project" value="InterPro"/>
</dbReference>
<evidence type="ECO:0000313" key="4">
    <source>
        <dbReference type="Proteomes" id="UP000010802"/>
    </source>
</evidence>
<dbReference type="AlphaFoldDB" id="U4QDQ2"/>
<dbReference type="InterPro" id="IPR018604">
    <property type="entry name" value="YycI-like"/>
</dbReference>
<dbReference type="KEGG" id="tae:TepiRe1_2805"/>
<gene>
    <name evidence="3" type="ordered locus">TEPIRE1_2805</name>
</gene>
<dbReference type="eggNOG" id="COG4853">
    <property type="taxonomic scope" value="Bacteria"/>
</dbReference>
<dbReference type="HOGENOM" id="CLU_086652_0_0_9"/>
<keyword evidence="1" id="KW-0472">Membrane</keyword>
<keyword evidence="1" id="KW-0812">Transmembrane</keyword>
<keyword evidence="4" id="KW-1185">Reference proteome</keyword>
<dbReference type="Pfam" id="PF09648">
    <property type="entry name" value="YycI"/>
    <property type="match status" value="1"/>
</dbReference>
<dbReference type="STRING" id="1209989.TepRe1_2602"/>